<proteinExistence type="predicted"/>
<feature type="chain" id="PRO_5011004861" description="DUF4136 domain-containing protein" evidence="1">
    <location>
        <begin position="31"/>
        <end position="205"/>
    </location>
</feature>
<evidence type="ECO:0000256" key="1">
    <source>
        <dbReference type="SAM" id="SignalP"/>
    </source>
</evidence>
<gene>
    <name evidence="2" type="ORF">SAMN05428998_10380</name>
</gene>
<reference evidence="2 3" key="1">
    <citation type="submission" date="2017-04" db="EMBL/GenBank/DDBJ databases">
        <authorList>
            <person name="Afonso C.L."/>
            <person name="Miller P.J."/>
            <person name="Scott M.A."/>
            <person name="Spackman E."/>
            <person name="Goraichik I."/>
            <person name="Dimitrov K.M."/>
            <person name="Suarez D.L."/>
            <person name="Swayne D.E."/>
        </authorList>
    </citation>
    <scope>NUCLEOTIDE SEQUENCE [LARGE SCALE GENOMIC DNA]</scope>
    <source>
        <strain evidence="2 3">USBA 355</strain>
    </source>
</reference>
<dbReference type="STRING" id="560819.SAMN05428998_10380"/>
<evidence type="ECO:0000313" key="3">
    <source>
        <dbReference type="Proteomes" id="UP000192917"/>
    </source>
</evidence>
<dbReference type="NCBIfam" id="NF047637">
    <property type="entry name" value="lipo_CC0125"/>
    <property type="match status" value="1"/>
</dbReference>
<keyword evidence="1" id="KW-0732">Signal</keyword>
<sequence>MASPRRPALPSPARLAAALGLLLLAAGLLAGCAEPTPYQAKGPDGRSPRDGYAEQKLAEDRYRITVSGNEATSRETVEDYLLFRAAELAGHRHAPGFRVVAREVVPVTRYATTYLGGAGGEIGSGMGGGLGRPLGYAFVPGPLYSPGFLGGPREVYRRPVTHYNASAEIELLDALPAEPASDVYATQEVLTRLAPVVGRPASPAK</sequence>
<accession>A0A1Y6BBQ4</accession>
<dbReference type="EMBL" id="FWZX01000003">
    <property type="protein sequence ID" value="SMF02765.1"/>
    <property type="molecule type" value="Genomic_DNA"/>
</dbReference>
<dbReference type="AlphaFoldDB" id="A0A1Y6BBQ4"/>
<name>A0A1Y6BBQ4_9PROT</name>
<dbReference type="Proteomes" id="UP000192917">
    <property type="component" value="Unassembled WGS sequence"/>
</dbReference>
<keyword evidence="3" id="KW-1185">Reference proteome</keyword>
<protein>
    <recommendedName>
        <fullName evidence="4">DUF4136 domain-containing protein</fullName>
    </recommendedName>
</protein>
<dbReference type="PROSITE" id="PS51257">
    <property type="entry name" value="PROKAR_LIPOPROTEIN"/>
    <property type="match status" value="1"/>
</dbReference>
<evidence type="ECO:0000313" key="2">
    <source>
        <dbReference type="EMBL" id="SMF02765.1"/>
    </source>
</evidence>
<evidence type="ECO:0008006" key="4">
    <source>
        <dbReference type="Google" id="ProtNLM"/>
    </source>
</evidence>
<dbReference type="RefSeq" id="WP_085121532.1">
    <property type="nucleotide sequence ID" value="NZ_FWZX01000003.1"/>
</dbReference>
<organism evidence="2 3">
    <name type="scientific">Tistlia consotensis USBA 355</name>
    <dbReference type="NCBI Taxonomy" id="560819"/>
    <lineage>
        <taxon>Bacteria</taxon>
        <taxon>Pseudomonadati</taxon>
        <taxon>Pseudomonadota</taxon>
        <taxon>Alphaproteobacteria</taxon>
        <taxon>Rhodospirillales</taxon>
        <taxon>Rhodovibrionaceae</taxon>
        <taxon>Tistlia</taxon>
    </lineage>
</organism>
<feature type="signal peptide" evidence="1">
    <location>
        <begin position="1"/>
        <end position="30"/>
    </location>
</feature>